<keyword evidence="4" id="KW-1185">Reference proteome</keyword>
<evidence type="ECO:0000313" key="4">
    <source>
        <dbReference type="Proteomes" id="UP001160148"/>
    </source>
</evidence>
<reference evidence="3 4" key="1">
    <citation type="submission" date="2023-01" db="EMBL/GenBank/DDBJ databases">
        <authorList>
            <person name="Whitehead M."/>
        </authorList>
    </citation>
    <scope>NUCLEOTIDE SEQUENCE [LARGE SCALE GENOMIC DNA]</scope>
</reference>
<comment type="caution">
    <text evidence="3">The sequence shown here is derived from an EMBL/GenBank/DDBJ whole genome shotgun (WGS) entry which is preliminary data.</text>
</comment>
<evidence type="ECO:0000259" key="2">
    <source>
        <dbReference type="Pfam" id="PF21788"/>
    </source>
</evidence>
<dbReference type="AlphaFoldDB" id="A0AAV0WR94"/>
<dbReference type="InterPro" id="IPR048365">
    <property type="entry name" value="TNP-like_RNaseH_N"/>
</dbReference>
<evidence type="ECO:0000259" key="1">
    <source>
        <dbReference type="Pfam" id="PF21787"/>
    </source>
</evidence>
<proteinExistence type="predicted"/>
<protein>
    <recommendedName>
        <fullName evidence="5">Transposase</fullName>
    </recommendedName>
</protein>
<dbReference type="EMBL" id="CARXXK010000002">
    <property type="protein sequence ID" value="CAI6358243.1"/>
    <property type="molecule type" value="Genomic_DNA"/>
</dbReference>
<gene>
    <name evidence="3" type="ORF">MEUPH1_LOCUS13779</name>
</gene>
<feature type="domain" description="Transposable element P transposase-like GTP-binding insertion" evidence="2">
    <location>
        <begin position="129"/>
        <end position="207"/>
    </location>
</feature>
<dbReference type="Proteomes" id="UP001160148">
    <property type="component" value="Unassembled WGS sequence"/>
</dbReference>
<feature type="domain" description="Transposable element P transposase-like RNase H" evidence="1">
    <location>
        <begin position="1"/>
        <end position="100"/>
    </location>
</feature>
<dbReference type="InterPro" id="IPR048366">
    <property type="entry name" value="TNP-like_GBD"/>
</dbReference>
<sequence length="207" mass="23883">MALEPGLNYDKHKHCVFGLEDYGHLRQPSFADHVLTFMIQGLNKKFKQPICFYFVKGTIKTLELKRCIEEVVLGILSTGLNIVATVSDQGATNVAAINILMKEAKQNSEMHEGYFIKKHKLIHVYDPPHLLKSIRNNLLTKNVTFTWRGEQQMAKWDYFVNTYEIDKTYEDLELRNLAKITEAHVYPNKIKKMKVALASQIFSHKVA</sequence>
<evidence type="ECO:0008006" key="5">
    <source>
        <dbReference type="Google" id="ProtNLM"/>
    </source>
</evidence>
<accession>A0AAV0WR94</accession>
<dbReference type="Pfam" id="PF21788">
    <property type="entry name" value="TNP-like_GBD"/>
    <property type="match status" value="1"/>
</dbReference>
<name>A0AAV0WR94_9HEMI</name>
<dbReference type="Pfam" id="PF21787">
    <property type="entry name" value="TNP-like_RNaseH_N"/>
    <property type="match status" value="1"/>
</dbReference>
<evidence type="ECO:0000313" key="3">
    <source>
        <dbReference type="EMBL" id="CAI6358243.1"/>
    </source>
</evidence>
<organism evidence="3 4">
    <name type="scientific">Macrosiphum euphorbiae</name>
    <name type="common">potato aphid</name>
    <dbReference type="NCBI Taxonomy" id="13131"/>
    <lineage>
        <taxon>Eukaryota</taxon>
        <taxon>Metazoa</taxon>
        <taxon>Ecdysozoa</taxon>
        <taxon>Arthropoda</taxon>
        <taxon>Hexapoda</taxon>
        <taxon>Insecta</taxon>
        <taxon>Pterygota</taxon>
        <taxon>Neoptera</taxon>
        <taxon>Paraneoptera</taxon>
        <taxon>Hemiptera</taxon>
        <taxon>Sternorrhyncha</taxon>
        <taxon>Aphidomorpha</taxon>
        <taxon>Aphidoidea</taxon>
        <taxon>Aphididae</taxon>
        <taxon>Macrosiphini</taxon>
        <taxon>Macrosiphum</taxon>
    </lineage>
</organism>